<gene>
    <name evidence="1" type="ORF">MYVALT_F_01050</name>
</gene>
<dbReference type="Proteomes" id="UP000693996">
    <property type="component" value="Chromosome"/>
</dbReference>
<dbReference type="KEGG" id="vtr:MYVALT_F_01050"/>
<keyword evidence="2" id="KW-1185">Reference proteome</keyword>
<sequence>MYAYISFSITPTIYVDASALSFFTPDFTHYPSELKITDNFPFTDRATRRNPRSLQGYLTYIEIADLIIKKYDLESLGPE</sequence>
<reference evidence="1" key="1">
    <citation type="submission" date="2021-06" db="EMBL/GenBank/DDBJ databases">
        <authorList>
            <person name="Szabo G."/>
        </authorList>
    </citation>
    <scope>NUCLEOTIDE SEQUENCE</scope>
    <source>
        <strain evidence="1">MYVALT</strain>
    </source>
</reference>
<proteinExistence type="predicted"/>
<name>A0A916JSL7_9BURK</name>
<dbReference type="AlphaFoldDB" id="A0A916JSL7"/>
<protein>
    <submittedName>
        <fullName evidence="1">Uncharacterized protein</fullName>
    </submittedName>
</protein>
<evidence type="ECO:0000313" key="1">
    <source>
        <dbReference type="EMBL" id="CAG7600322.1"/>
    </source>
</evidence>
<accession>A0A916JSL7</accession>
<dbReference type="EMBL" id="OU343031">
    <property type="protein sequence ID" value="CAG7600322.1"/>
    <property type="molecule type" value="Genomic_DNA"/>
</dbReference>
<organism evidence="1 2">
    <name type="scientific">Candidatus Vallotiella hemipterorum</name>
    <dbReference type="NCBI Taxonomy" id="1177213"/>
    <lineage>
        <taxon>Bacteria</taxon>
        <taxon>Pseudomonadati</taxon>
        <taxon>Pseudomonadota</taxon>
        <taxon>Betaproteobacteria</taxon>
        <taxon>Burkholderiales</taxon>
        <taxon>Burkholderiaceae</taxon>
        <taxon>Candidatus Vallotiella</taxon>
    </lineage>
</organism>
<evidence type="ECO:0000313" key="2">
    <source>
        <dbReference type="Proteomes" id="UP000693996"/>
    </source>
</evidence>